<dbReference type="FunFam" id="1.10.340.70:FF:000001">
    <property type="entry name" value="Retrovirus-related Pol polyprotein from transposon gypsy-like Protein"/>
    <property type="match status" value="1"/>
</dbReference>
<feature type="domain" description="Integrase zinc-binding" evidence="2">
    <location>
        <begin position="122"/>
        <end position="178"/>
    </location>
</feature>
<dbReference type="Gene3D" id="2.40.70.10">
    <property type="entry name" value="Acid Proteases"/>
    <property type="match status" value="1"/>
</dbReference>
<dbReference type="InterPro" id="IPR021109">
    <property type="entry name" value="Peptidase_aspartic_dom_sf"/>
</dbReference>
<dbReference type="PANTHER" id="PTHR33067:SF9">
    <property type="entry name" value="RNA-DIRECTED DNA POLYMERASE"/>
    <property type="match status" value="1"/>
</dbReference>
<protein>
    <submittedName>
        <fullName evidence="3">Retrotransposon protein, putative, Ty3-gypsy subclass</fullName>
    </submittedName>
</protein>
<reference evidence="3" key="1">
    <citation type="journal article" date="2019" name="Sci. Rep.">
        <title>Draft genome of Tanacetum cinerariifolium, the natural source of mosquito coil.</title>
        <authorList>
            <person name="Yamashiro T."/>
            <person name="Shiraishi A."/>
            <person name="Satake H."/>
            <person name="Nakayama K."/>
        </authorList>
    </citation>
    <scope>NUCLEOTIDE SEQUENCE</scope>
</reference>
<dbReference type="Gene3D" id="1.10.340.70">
    <property type="match status" value="1"/>
</dbReference>
<evidence type="ECO:0000256" key="1">
    <source>
        <dbReference type="SAM" id="MobiDB-lite"/>
    </source>
</evidence>
<proteinExistence type="predicted"/>
<feature type="region of interest" description="Disordered" evidence="1">
    <location>
        <begin position="206"/>
        <end position="230"/>
    </location>
</feature>
<organism evidence="3">
    <name type="scientific">Tanacetum cinerariifolium</name>
    <name type="common">Dalmatian daisy</name>
    <name type="synonym">Chrysanthemum cinerariifolium</name>
    <dbReference type="NCBI Taxonomy" id="118510"/>
    <lineage>
        <taxon>Eukaryota</taxon>
        <taxon>Viridiplantae</taxon>
        <taxon>Streptophyta</taxon>
        <taxon>Embryophyta</taxon>
        <taxon>Tracheophyta</taxon>
        <taxon>Spermatophyta</taxon>
        <taxon>Magnoliopsida</taxon>
        <taxon>eudicotyledons</taxon>
        <taxon>Gunneridae</taxon>
        <taxon>Pentapetalae</taxon>
        <taxon>asterids</taxon>
        <taxon>campanulids</taxon>
        <taxon>Asterales</taxon>
        <taxon>Asteraceae</taxon>
        <taxon>Asteroideae</taxon>
        <taxon>Anthemideae</taxon>
        <taxon>Anthemidinae</taxon>
        <taxon>Tanacetum</taxon>
    </lineage>
</organism>
<accession>A0A699HC94</accession>
<dbReference type="AlphaFoldDB" id="A0A699HC94"/>
<dbReference type="EMBL" id="BKCJ010145653">
    <property type="protein sequence ID" value="GEY01491.1"/>
    <property type="molecule type" value="Genomic_DNA"/>
</dbReference>
<feature type="compositionally biased region" description="Polar residues" evidence="1">
    <location>
        <begin position="218"/>
        <end position="229"/>
    </location>
</feature>
<gene>
    <name evidence="3" type="ORF">Tci_373465</name>
</gene>
<evidence type="ECO:0000259" key="2">
    <source>
        <dbReference type="Pfam" id="PF17921"/>
    </source>
</evidence>
<dbReference type="CDD" id="cd00303">
    <property type="entry name" value="retropepsin_like"/>
    <property type="match status" value="1"/>
</dbReference>
<evidence type="ECO:0000313" key="3">
    <source>
        <dbReference type="EMBL" id="GEY01491.1"/>
    </source>
</evidence>
<dbReference type="InterPro" id="IPR041588">
    <property type="entry name" value="Integrase_H2C2"/>
</dbReference>
<dbReference type="Pfam" id="PF17921">
    <property type="entry name" value="Integrase_H2C2"/>
    <property type="match status" value="1"/>
</dbReference>
<sequence>MRQRHWLELLKDYDTNIQYHPGKANVVPDALRRKSGMIAGIKVEEEIIHNLEWLDIKLYVCGQHGYWASLRVKPDLISRIKEAQKEDSEIWTNVENLAEQTEFRPDEDDVQWQGTRLCVPNDATLREAPLTEAHSSPFSIHSGSTKMYHDLKQHFWWSGMKRDVATFVSRCLICQQVKIEHQRASCKFKGLAVLTPWSFQKPENMNTRSEIRRKVGSESRSGSLPSKTVANPEGELKAITTRSGIVLDGPTVTIPPPVINPEEDERVKETLTDKDLSEYTIKVPPLPQMLKALHSNKEKLQELAITPLNENCSMVILKKLPKKLGDPGKFLIPCGFSELKCKALADLGARNNLIPLFVWKKLGLPKLISTCMTLELANRAICTPDGIAKDVFIIDVKFTFPADFVIVDYESDPRVPLSWEDLSYESLPSGNPTFPSHPELTSSKVKNDIFDSEGGNVLPKKLIDLYSTKDLHPPLHVNPLSHSTTYSSSPLLEELFDDLARITFRLKYDDDLQFDVESDLKEIEFLLHQDIDSSLKDSIDQSNLANLADNFVDSMPEMFTEKHALDYSSPSIFDEYDDDFLEVESDAENVYDDPFDSKGEKIKESKLLIDELDLTCDFLPLSKYDSFISQDFSRVDAKPSANNEDKVFNPCILSQEKPFEIITRVVLDKKLAISNASLFLKDFDSPLYEPLFFKEVSRSNMLLLFSSENEEKVFKPRIHTSKKVHSSFIP</sequence>
<name>A0A699HC94_TANCI</name>
<comment type="caution">
    <text evidence="3">The sequence shown here is derived from an EMBL/GenBank/DDBJ whole genome shotgun (WGS) entry which is preliminary data.</text>
</comment>
<dbReference type="PANTHER" id="PTHR33067">
    <property type="entry name" value="RNA-DIRECTED DNA POLYMERASE-RELATED"/>
    <property type="match status" value="1"/>
</dbReference>